<accession>A0A378SJF4</accession>
<dbReference type="Pfam" id="PF05050">
    <property type="entry name" value="Methyltransf_21"/>
    <property type="match status" value="1"/>
</dbReference>
<proteinExistence type="predicted"/>
<dbReference type="InterPro" id="IPR006342">
    <property type="entry name" value="FkbM_mtfrase"/>
</dbReference>
<keyword evidence="2" id="KW-0808">Transferase</keyword>
<dbReference type="SUPFAM" id="SSF53335">
    <property type="entry name" value="S-adenosyl-L-methionine-dependent methyltransferases"/>
    <property type="match status" value="1"/>
</dbReference>
<evidence type="ECO:0000313" key="2">
    <source>
        <dbReference type="EMBL" id="STZ42268.1"/>
    </source>
</evidence>
<dbReference type="Gene3D" id="3.40.50.150">
    <property type="entry name" value="Vaccinia Virus protein VP39"/>
    <property type="match status" value="1"/>
</dbReference>
<dbReference type="InterPro" id="IPR053188">
    <property type="entry name" value="FkbM_Methyltransferase"/>
</dbReference>
<dbReference type="GO" id="GO:0008171">
    <property type="term" value="F:O-methyltransferase activity"/>
    <property type="evidence" value="ECO:0007669"/>
    <property type="project" value="TreeGrafter"/>
</dbReference>
<dbReference type="PANTHER" id="PTHR36973:SF4">
    <property type="entry name" value="NODULATION PROTEIN"/>
    <property type="match status" value="1"/>
</dbReference>
<evidence type="ECO:0000259" key="1">
    <source>
        <dbReference type="Pfam" id="PF05050"/>
    </source>
</evidence>
<dbReference type="GO" id="GO:0032259">
    <property type="term" value="P:methylation"/>
    <property type="evidence" value="ECO:0007669"/>
    <property type="project" value="UniProtKB-KW"/>
</dbReference>
<dbReference type="InterPro" id="IPR029063">
    <property type="entry name" value="SAM-dependent_MTases_sf"/>
</dbReference>
<sequence length="209" mass="22554">MEHHGISHVIDVGANDGGFASEIRQLGYDGTIVSFEPLQEPYEKLRRKSTLDGKWQVHRRAIGDFDGEVTINVSGNSGLSSSVLPMLDAHVEVAPNSGYVAQETVPQARLDTLLPQLGVDTTCRTFLKVDVQGYEAAVLDGAVALFEEGGILGLQLELSLTQLYAGGMTYREGLDRAEALGFSLMGLDPVFSDPRTGRLLQVDAIFFAA</sequence>
<feature type="domain" description="Methyltransferase FkbM" evidence="1">
    <location>
        <begin position="11"/>
        <end position="182"/>
    </location>
</feature>
<dbReference type="EMBL" id="UGQM01000001">
    <property type="protein sequence ID" value="STZ42268.1"/>
    <property type="molecule type" value="Genomic_DNA"/>
</dbReference>
<organism evidence="2 3">
    <name type="scientific">Mycolicibacterium gilvum</name>
    <dbReference type="NCBI Taxonomy" id="1804"/>
    <lineage>
        <taxon>Bacteria</taxon>
        <taxon>Bacillati</taxon>
        <taxon>Actinomycetota</taxon>
        <taxon>Actinomycetes</taxon>
        <taxon>Mycobacteriales</taxon>
        <taxon>Mycobacteriaceae</taxon>
        <taxon>Mycolicibacterium</taxon>
    </lineage>
</organism>
<dbReference type="AlphaFoldDB" id="A0A378SJF4"/>
<reference evidence="2 3" key="1">
    <citation type="submission" date="2018-06" db="EMBL/GenBank/DDBJ databases">
        <authorList>
            <consortium name="Pathogen Informatics"/>
            <person name="Doyle S."/>
        </authorList>
    </citation>
    <scope>NUCLEOTIDE SEQUENCE [LARGE SCALE GENOMIC DNA]</scope>
    <source>
        <strain evidence="2 3">NCTC10742</strain>
    </source>
</reference>
<gene>
    <name evidence="2" type="ORF">NCTC10742_01479</name>
</gene>
<evidence type="ECO:0000313" key="3">
    <source>
        <dbReference type="Proteomes" id="UP000254291"/>
    </source>
</evidence>
<name>A0A378SJF4_9MYCO</name>
<dbReference type="Proteomes" id="UP000254291">
    <property type="component" value="Unassembled WGS sequence"/>
</dbReference>
<dbReference type="PANTHER" id="PTHR36973">
    <property type="entry name" value="SLL1456 PROTEIN-RELATED"/>
    <property type="match status" value="1"/>
</dbReference>
<dbReference type="NCBIfam" id="TIGR01444">
    <property type="entry name" value="fkbM_fam"/>
    <property type="match status" value="1"/>
</dbReference>
<keyword evidence="2" id="KW-0489">Methyltransferase</keyword>
<protein>
    <submittedName>
        <fullName evidence="2">FkbM family methyltransferase</fullName>
    </submittedName>
</protein>
<dbReference type="RefSeq" id="WP_172527723.1">
    <property type="nucleotide sequence ID" value="NZ_JACKST010000051.1"/>
</dbReference>